<gene>
    <name evidence="3" type="ORF">CANCADRAFT_141993</name>
</gene>
<evidence type="ECO:0000313" key="3">
    <source>
        <dbReference type="EMBL" id="ODV89661.1"/>
    </source>
</evidence>
<keyword evidence="4" id="KW-1185">Reference proteome</keyword>
<organism evidence="3 4">
    <name type="scientific">Tortispora caseinolytica NRRL Y-17796</name>
    <dbReference type="NCBI Taxonomy" id="767744"/>
    <lineage>
        <taxon>Eukaryota</taxon>
        <taxon>Fungi</taxon>
        <taxon>Dikarya</taxon>
        <taxon>Ascomycota</taxon>
        <taxon>Saccharomycotina</taxon>
        <taxon>Trigonopsidomycetes</taxon>
        <taxon>Trigonopsidales</taxon>
        <taxon>Trigonopsidaceae</taxon>
        <taxon>Tortispora</taxon>
    </lineage>
</organism>
<feature type="coiled-coil region" evidence="1">
    <location>
        <begin position="105"/>
        <end position="160"/>
    </location>
</feature>
<reference evidence="4" key="1">
    <citation type="submission" date="2016-02" db="EMBL/GenBank/DDBJ databases">
        <title>Comparative genomics of biotechnologically important yeasts.</title>
        <authorList>
            <consortium name="DOE Joint Genome Institute"/>
            <person name="Riley R."/>
            <person name="Haridas S."/>
            <person name="Wolfe K.H."/>
            <person name="Lopes M.R."/>
            <person name="Hittinger C.T."/>
            <person name="Goker M."/>
            <person name="Salamov A."/>
            <person name="Wisecaver J."/>
            <person name="Long T.M."/>
            <person name="Aerts A.L."/>
            <person name="Barry K."/>
            <person name="Choi C."/>
            <person name="Clum A."/>
            <person name="Coughlan A.Y."/>
            <person name="Deshpande S."/>
            <person name="Douglass A.P."/>
            <person name="Hanson S.J."/>
            <person name="Klenk H.-P."/>
            <person name="Labutti K."/>
            <person name="Lapidus A."/>
            <person name="Lindquist E."/>
            <person name="Lipzen A."/>
            <person name="Meier-Kolthoff J.P."/>
            <person name="Ohm R.A."/>
            <person name="Otillar R.P."/>
            <person name="Pangilinan J."/>
            <person name="Peng Y."/>
            <person name="Rokas A."/>
            <person name="Rosa C.A."/>
            <person name="Scheuner C."/>
            <person name="Sibirny A.A."/>
            <person name="Slot J.C."/>
            <person name="Stielow J.B."/>
            <person name="Sun H."/>
            <person name="Kurtzman C.P."/>
            <person name="Blackwell M."/>
            <person name="Jeffries T.W."/>
            <person name="Grigoriev I.V."/>
        </authorList>
    </citation>
    <scope>NUCLEOTIDE SEQUENCE [LARGE SCALE GENOMIC DNA]</scope>
    <source>
        <strain evidence="4">NRRL Y-17796</strain>
    </source>
</reference>
<keyword evidence="1" id="KW-0175">Coiled coil</keyword>
<protein>
    <submittedName>
        <fullName evidence="3">Uncharacterized protein</fullName>
    </submittedName>
</protein>
<feature type="region of interest" description="Disordered" evidence="2">
    <location>
        <begin position="174"/>
        <end position="200"/>
    </location>
</feature>
<evidence type="ECO:0000313" key="4">
    <source>
        <dbReference type="Proteomes" id="UP000095023"/>
    </source>
</evidence>
<feature type="compositionally biased region" description="Polar residues" evidence="2">
    <location>
        <begin position="182"/>
        <end position="198"/>
    </location>
</feature>
<evidence type="ECO:0000256" key="1">
    <source>
        <dbReference type="SAM" id="Coils"/>
    </source>
</evidence>
<accession>A0A1E4TD24</accession>
<evidence type="ECO:0000256" key="2">
    <source>
        <dbReference type="SAM" id="MobiDB-lite"/>
    </source>
</evidence>
<dbReference type="EMBL" id="KV453843">
    <property type="protein sequence ID" value="ODV89661.1"/>
    <property type="molecule type" value="Genomic_DNA"/>
</dbReference>
<dbReference type="Proteomes" id="UP000095023">
    <property type="component" value="Unassembled WGS sequence"/>
</dbReference>
<feature type="region of interest" description="Disordered" evidence="2">
    <location>
        <begin position="1"/>
        <end position="20"/>
    </location>
</feature>
<dbReference type="AlphaFoldDB" id="A0A1E4TD24"/>
<proteinExistence type="predicted"/>
<name>A0A1E4TD24_9ASCO</name>
<sequence length="345" mass="38863">MLDIIDDNSSGGSYGKPGGIHLWEDDKLRDDVHSEFGSEKTGHTARLERLLENEKPGSVLGRSKHAGSEKARKVPDFTGISAIFNSTTQGKHLLGVKDIPDLHRSNLLKEAFEEIEEEKARILREKTQIDQEKEELKKINDELRSSLESELLERKKLQERVNALELFINQTNPTLEHKRKSSGTVHTKDSGSNSSMGQYSPIEEIQKLLAATTTEDNTEDSTDCECSKGKKSGNNECNICARRLRNFGRDSTEEVENIPPSEALDMVFKNIKSTYESKLKQLQDSIQELVQLNPEGSPKAHKKTQQEIQSLLGSISTMQDHLFLINEASKQTPSFQNENGPIWYE</sequence>